<comment type="caution">
    <text evidence="3">The sequence shown here is derived from an EMBL/GenBank/DDBJ whole genome shotgun (WGS) entry which is preliminary data.</text>
</comment>
<feature type="compositionally biased region" description="Polar residues" evidence="1">
    <location>
        <begin position="179"/>
        <end position="195"/>
    </location>
</feature>
<evidence type="ECO:0000256" key="1">
    <source>
        <dbReference type="SAM" id="MobiDB-lite"/>
    </source>
</evidence>
<reference evidence="3" key="1">
    <citation type="journal article" date="2021" name="Nat. Commun.">
        <title>Genetic determinants of endophytism in the Arabidopsis root mycobiome.</title>
        <authorList>
            <person name="Mesny F."/>
            <person name="Miyauchi S."/>
            <person name="Thiergart T."/>
            <person name="Pickel B."/>
            <person name="Atanasova L."/>
            <person name="Karlsson M."/>
            <person name="Huettel B."/>
            <person name="Barry K.W."/>
            <person name="Haridas S."/>
            <person name="Chen C."/>
            <person name="Bauer D."/>
            <person name="Andreopoulos W."/>
            <person name="Pangilinan J."/>
            <person name="LaButti K."/>
            <person name="Riley R."/>
            <person name="Lipzen A."/>
            <person name="Clum A."/>
            <person name="Drula E."/>
            <person name="Henrissat B."/>
            <person name="Kohler A."/>
            <person name="Grigoriev I.V."/>
            <person name="Martin F.M."/>
            <person name="Hacquard S."/>
        </authorList>
    </citation>
    <scope>NUCLEOTIDE SEQUENCE</scope>
    <source>
        <strain evidence="3">MPI-CAGE-CH-0243</strain>
    </source>
</reference>
<feature type="region of interest" description="Disordered" evidence="1">
    <location>
        <begin position="175"/>
        <end position="311"/>
    </location>
</feature>
<gene>
    <name evidence="3" type="ORF">B0J11DRAFT_514666</name>
</gene>
<evidence type="ECO:0000256" key="2">
    <source>
        <dbReference type="SAM" id="Phobius"/>
    </source>
</evidence>
<proteinExistence type="predicted"/>
<dbReference type="AlphaFoldDB" id="A0A9P9EIL9"/>
<feature type="compositionally biased region" description="Acidic residues" evidence="1">
    <location>
        <begin position="219"/>
        <end position="241"/>
    </location>
</feature>
<evidence type="ECO:0000313" key="3">
    <source>
        <dbReference type="EMBL" id="KAH7138535.1"/>
    </source>
</evidence>
<accession>A0A9P9EIL9</accession>
<sequence length="325" mass="35216">MQTPFLATRRRSFRTRTTTRAGLSLITLCILIYIFNEIRCLEYGCISPVGSYSGVVEGDGGRGGYVGGGTVLGGKSGVWDGGERKEKGDESVWGTHGIVGGWFFKPKNKTSGTPLLPLSSSLSLPFSSPGNDIILPMGNDAEKDSSFMAKMAKEKELYFDGGRVSTEIQGPDQLGLNAYASSEGGSRNGLGNTESFEWRGRENDPPTTSSSKGRPDATGWDDENEEEDDNSEYEIDSEVETTDLLPYTPHHSSAAEEHARWEQGEGQEDSIRISSSFPPSSSASSTSSSTPKSQDTHKPQNSLSTRLGSMLATGLSSIKRWEWRD</sequence>
<feature type="transmembrane region" description="Helical" evidence="2">
    <location>
        <begin position="21"/>
        <end position="38"/>
    </location>
</feature>
<keyword evidence="2" id="KW-0472">Membrane</keyword>
<keyword evidence="2" id="KW-1133">Transmembrane helix</keyword>
<dbReference type="EMBL" id="JAGMWT010000001">
    <property type="protein sequence ID" value="KAH7138535.1"/>
    <property type="molecule type" value="Genomic_DNA"/>
</dbReference>
<organism evidence="3 4">
    <name type="scientific">Dendryphion nanum</name>
    <dbReference type="NCBI Taxonomy" id="256645"/>
    <lineage>
        <taxon>Eukaryota</taxon>
        <taxon>Fungi</taxon>
        <taxon>Dikarya</taxon>
        <taxon>Ascomycota</taxon>
        <taxon>Pezizomycotina</taxon>
        <taxon>Dothideomycetes</taxon>
        <taxon>Pleosporomycetidae</taxon>
        <taxon>Pleosporales</taxon>
        <taxon>Torulaceae</taxon>
        <taxon>Dendryphion</taxon>
    </lineage>
</organism>
<name>A0A9P9EIL9_9PLEO</name>
<keyword evidence="4" id="KW-1185">Reference proteome</keyword>
<feature type="compositionally biased region" description="Low complexity" evidence="1">
    <location>
        <begin position="274"/>
        <end position="293"/>
    </location>
</feature>
<protein>
    <submittedName>
        <fullName evidence="3">Uncharacterized protein</fullName>
    </submittedName>
</protein>
<feature type="compositionally biased region" description="Basic and acidic residues" evidence="1">
    <location>
        <begin position="253"/>
        <end position="263"/>
    </location>
</feature>
<keyword evidence="2" id="KW-0812">Transmembrane</keyword>
<evidence type="ECO:0000313" key="4">
    <source>
        <dbReference type="Proteomes" id="UP000700596"/>
    </source>
</evidence>
<dbReference type="Proteomes" id="UP000700596">
    <property type="component" value="Unassembled WGS sequence"/>
</dbReference>